<evidence type="ECO:0000313" key="3">
    <source>
        <dbReference type="Proteomes" id="UP000000763"/>
    </source>
</evidence>
<accession>Q851I4</accession>
<protein>
    <submittedName>
        <fullName evidence="2">Uncharacterized protein</fullName>
    </submittedName>
</protein>
<feature type="region of interest" description="Disordered" evidence="1">
    <location>
        <begin position="234"/>
        <end position="256"/>
    </location>
</feature>
<name>Q851I4_ORYSJ</name>
<reference evidence="3" key="2">
    <citation type="journal article" date="2008" name="Nucleic Acids Res.">
        <title>The rice annotation project database (RAP-DB): 2008 update.</title>
        <authorList>
            <consortium name="The rice annotation project (RAP)"/>
        </authorList>
    </citation>
    <scope>GENOME REANNOTATION</scope>
    <source>
        <strain evidence="3">cv. Nipponbare</strain>
    </source>
</reference>
<sequence>MWQLSQRGTHVGLTCQSDHVFGRRVGVADCWRGRSVVEKRANATGTAADGYRRTDGRCGRLPSLLLLSRAFCAAIVVVVRHHRGEAAMHGGAAKGRAGRAEWRADAMGGAADAYRRADGRSGRMPSLLLLCVPCSAIAMVARRCQGEVVRATRRKGGDGVTNATGKRVGTFGEEIGWPTPHPTRWPAPAPLLPLDLLLSLLAPPTSSRPASLLPSLVLPSRHPSPAADALLSCLAPPASSPPTDQLVQRGPEWDYS</sequence>
<dbReference type="AlphaFoldDB" id="Q851I4"/>
<proteinExistence type="predicted"/>
<evidence type="ECO:0000313" key="2">
    <source>
        <dbReference type="EMBL" id="AAO38510.1"/>
    </source>
</evidence>
<evidence type="ECO:0000256" key="1">
    <source>
        <dbReference type="SAM" id="MobiDB-lite"/>
    </source>
</evidence>
<dbReference type="EMBL" id="AC120508">
    <property type="protein sequence ID" value="AAO38510.1"/>
    <property type="molecule type" value="Genomic_DNA"/>
</dbReference>
<organism evidence="2 3">
    <name type="scientific">Oryza sativa subsp. japonica</name>
    <name type="common">Rice</name>
    <dbReference type="NCBI Taxonomy" id="39947"/>
    <lineage>
        <taxon>Eukaryota</taxon>
        <taxon>Viridiplantae</taxon>
        <taxon>Streptophyta</taxon>
        <taxon>Embryophyta</taxon>
        <taxon>Tracheophyta</taxon>
        <taxon>Spermatophyta</taxon>
        <taxon>Magnoliopsida</taxon>
        <taxon>Liliopsida</taxon>
        <taxon>Poales</taxon>
        <taxon>Poaceae</taxon>
        <taxon>BOP clade</taxon>
        <taxon>Oryzoideae</taxon>
        <taxon>Oryzeae</taxon>
        <taxon>Oryzinae</taxon>
        <taxon>Oryza</taxon>
        <taxon>Oryza sativa</taxon>
    </lineage>
</organism>
<gene>
    <name evidence="2" type="primary">OSJNBb0021O11.28</name>
</gene>
<reference evidence="3" key="1">
    <citation type="journal article" date="2005" name="Nature">
        <title>The map-based sequence of the rice genome.</title>
        <authorList>
            <consortium name="International rice genome sequencing project (IRGSP)"/>
            <person name="Matsumoto T."/>
            <person name="Wu J."/>
            <person name="Kanamori H."/>
            <person name="Katayose Y."/>
            <person name="Fujisawa M."/>
            <person name="Namiki N."/>
            <person name="Mizuno H."/>
            <person name="Yamamoto K."/>
            <person name="Antonio B.A."/>
            <person name="Baba T."/>
            <person name="Sakata K."/>
            <person name="Nagamura Y."/>
            <person name="Aoki H."/>
            <person name="Arikawa K."/>
            <person name="Arita K."/>
            <person name="Bito T."/>
            <person name="Chiden Y."/>
            <person name="Fujitsuka N."/>
            <person name="Fukunaka R."/>
            <person name="Hamada M."/>
            <person name="Harada C."/>
            <person name="Hayashi A."/>
            <person name="Hijishita S."/>
            <person name="Honda M."/>
            <person name="Hosokawa S."/>
            <person name="Ichikawa Y."/>
            <person name="Idonuma A."/>
            <person name="Iijima M."/>
            <person name="Ikeda M."/>
            <person name="Ikeno M."/>
            <person name="Ito K."/>
            <person name="Ito S."/>
            <person name="Ito T."/>
            <person name="Ito Y."/>
            <person name="Ito Y."/>
            <person name="Iwabuchi A."/>
            <person name="Kamiya K."/>
            <person name="Karasawa W."/>
            <person name="Kurita K."/>
            <person name="Katagiri S."/>
            <person name="Kikuta A."/>
            <person name="Kobayashi H."/>
            <person name="Kobayashi N."/>
            <person name="Machita K."/>
            <person name="Maehara T."/>
            <person name="Masukawa M."/>
            <person name="Mizubayashi T."/>
            <person name="Mukai Y."/>
            <person name="Nagasaki H."/>
            <person name="Nagata Y."/>
            <person name="Naito S."/>
            <person name="Nakashima M."/>
            <person name="Nakama Y."/>
            <person name="Nakamichi Y."/>
            <person name="Nakamura M."/>
            <person name="Meguro A."/>
            <person name="Negishi M."/>
            <person name="Ohta I."/>
            <person name="Ohta T."/>
            <person name="Okamoto M."/>
            <person name="Ono N."/>
            <person name="Saji S."/>
            <person name="Sakaguchi M."/>
            <person name="Sakai K."/>
            <person name="Shibata M."/>
            <person name="Shimokawa T."/>
            <person name="Song J."/>
            <person name="Takazaki Y."/>
            <person name="Terasawa K."/>
            <person name="Tsugane M."/>
            <person name="Tsuji K."/>
            <person name="Ueda S."/>
            <person name="Waki K."/>
            <person name="Yamagata H."/>
            <person name="Yamamoto M."/>
            <person name="Yamamoto S."/>
            <person name="Yamane H."/>
            <person name="Yoshiki S."/>
            <person name="Yoshihara R."/>
            <person name="Yukawa K."/>
            <person name="Zhong H."/>
            <person name="Yano M."/>
            <person name="Yuan Q."/>
            <person name="Ouyang S."/>
            <person name="Liu J."/>
            <person name="Jones K.M."/>
            <person name="Gansberger K."/>
            <person name="Moffat K."/>
            <person name="Hill J."/>
            <person name="Bera J."/>
            <person name="Fadrosh D."/>
            <person name="Jin S."/>
            <person name="Johri S."/>
            <person name="Kim M."/>
            <person name="Overton L."/>
            <person name="Reardon M."/>
            <person name="Tsitrin T."/>
            <person name="Vuong H."/>
            <person name="Weaver B."/>
            <person name="Ciecko A."/>
            <person name="Tallon L."/>
            <person name="Jackson J."/>
            <person name="Pai G."/>
            <person name="Aken S.V."/>
            <person name="Utterback T."/>
            <person name="Reidmuller S."/>
            <person name="Feldblyum T."/>
            <person name="Hsiao J."/>
            <person name="Zismann V."/>
            <person name="Iobst S."/>
            <person name="de Vazeille A.R."/>
            <person name="Buell C.R."/>
            <person name="Ying K."/>
            <person name="Li Y."/>
            <person name="Lu T."/>
            <person name="Huang Y."/>
            <person name="Zhao Q."/>
            <person name="Feng Q."/>
            <person name="Zhang L."/>
            <person name="Zhu J."/>
            <person name="Weng Q."/>
            <person name="Mu J."/>
            <person name="Lu Y."/>
            <person name="Fan D."/>
            <person name="Liu Y."/>
            <person name="Guan J."/>
            <person name="Zhang Y."/>
            <person name="Yu S."/>
            <person name="Liu X."/>
            <person name="Zhang Y."/>
            <person name="Hong G."/>
            <person name="Han B."/>
            <person name="Choisne N."/>
            <person name="Demange N."/>
            <person name="Orjeda G."/>
            <person name="Samain S."/>
            <person name="Cattolico L."/>
            <person name="Pelletier E."/>
            <person name="Couloux A."/>
            <person name="Segurens B."/>
            <person name="Wincker P."/>
            <person name="D'Hont A."/>
            <person name="Scarpelli C."/>
            <person name="Weissenbach J."/>
            <person name="Salanoubat M."/>
            <person name="Quetier F."/>
            <person name="Yu Y."/>
            <person name="Kim H.R."/>
            <person name="Rambo T."/>
            <person name="Currie J."/>
            <person name="Collura K."/>
            <person name="Luo M."/>
            <person name="Yang T."/>
            <person name="Ammiraju J.S.S."/>
            <person name="Engler F."/>
            <person name="Soderlund C."/>
            <person name="Wing R.A."/>
            <person name="Palmer L.E."/>
            <person name="de la Bastide M."/>
            <person name="Spiegel L."/>
            <person name="Nascimento L."/>
            <person name="Zutavern T."/>
            <person name="O'Shaughnessy A."/>
            <person name="Dike S."/>
            <person name="Dedhia N."/>
            <person name="Preston R."/>
            <person name="Balija V."/>
            <person name="McCombie W.R."/>
            <person name="Chow T."/>
            <person name="Chen H."/>
            <person name="Chung M."/>
            <person name="Chen C."/>
            <person name="Shaw J."/>
            <person name="Wu H."/>
            <person name="Hsiao K."/>
            <person name="Chao Y."/>
            <person name="Chu M."/>
            <person name="Cheng C."/>
            <person name="Hour A."/>
            <person name="Lee P."/>
            <person name="Lin S."/>
            <person name="Lin Y."/>
            <person name="Liou J."/>
            <person name="Liu S."/>
            <person name="Hsing Y."/>
            <person name="Raghuvanshi S."/>
            <person name="Mohanty A."/>
            <person name="Bharti A.K."/>
            <person name="Gaur A."/>
            <person name="Gupta V."/>
            <person name="Kumar D."/>
            <person name="Ravi V."/>
            <person name="Vij S."/>
            <person name="Kapur A."/>
            <person name="Khurana P."/>
            <person name="Khurana P."/>
            <person name="Khurana J.P."/>
            <person name="Tyagi A.K."/>
            <person name="Gaikwad K."/>
            <person name="Singh A."/>
            <person name="Dalal V."/>
            <person name="Srivastava S."/>
            <person name="Dixit A."/>
            <person name="Pal A.K."/>
            <person name="Ghazi I.A."/>
            <person name="Yadav M."/>
            <person name="Pandit A."/>
            <person name="Bhargava A."/>
            <person name="Sureshbabu K."/>
            <person name="Batra K."/>
            <person name="Sharma T.R."/>
            <person name="Mohapatra T."/>
            <person name="Singh N.K."/>
            <person name="Messing J."/>
            <person name="Nelson A.B."/>
            <person name="Fuks G."/>
            <person name="Kavchok S."/>
            <person name="Keizer G."/>
            <person name="Linton E."/>
            <person name="Llaca V."/>
            <person name="Song R."/>
            <person name="Tanyolac B."/>
            <person name="Young S."/>
            <person name="Ho-Il K."/>
            <person name="Hahn J.H."/>
            <person name="Sangsakoo G."/>
            <person name="Vanavichit A."/>
            <person name="de Mattos Luiz.A.T."/>
            <person name="Zimmer P.D."/>
            <person name="Malone G."/>
            <person name="Dellagostin O."/>
            <person name="de Oliveira A.C."/>
            <person name="Bevan M."/>
            <person name="Bancroft I."/>
            <person name="Minx P."/>
            <person name="Cordum H."/>
            <person name="Wilson R."/>
            <person name="Cheng Z."/>
            <person name="Jin W."/>
            <person name="Jiang J."/>
            <person name="Leong S.A."/>
            <person name="Iwama H."/>
            <person name="Gojobori T."/>
            <person name="Itoh T."/>
            <person name="Niimura Y."/>
            <person name="Fujii Y."/>
            <person name="Habara T."/>
            <person name="Sakai H."/>
            <person name="Sato Y."/>
            <person name="Wilson G."/>
            <person name="Kumar K."/>
            <person name="McCouch S."/>
            <person name="Juretic N."/>
            <person name="Hoen D."/>
            <person name="Wright S."/>
            <person name="Bruskiewich R."/>
            <person name="Bureau T."/>
            <person name="Miyao A."/>
            <person name="Hirochika H."/>
            <person name="Nishikawa T."/>
            <person name="Kadowaki K."/>
            <person name="Sugiura M."/>
            <person name="Burr B."/>
            <person name="Sasaki T."/>
        </authorList>
    </citation>
    <scope>NUCLEOTIDE SEQUENCE [LARGE SCALE GENOMIC DNA]</scope>
    <source>
        <strain evidence="3">cv. Nipponbare</strain>
    </source>
</reference>
<dbReference type="Proteomes" id="UP000000763">
    <property type="component" value="Chromosome 3"/>
</dbReference>